<dbReference type="EMBL" id="CADCUO010000130">
    <property type="protein sequence ID" value="CAA9399374.1"/>
    <property type="molecule type" value="Genomic_DNA"/>
</dbReference>
<feature type="transmembrane region" description="Helical" evidence="1">
    <location>
        <begin position="50"/>
        <end position="69"/>
    </location>
</feature>
<reference evidence="2" key="1">
    <citation type="submission" date="2020-02" db="EMBL/GenBank/DDBJ databases">
        <authorList>
            <person name="Meier V. D."/>
        </authorList>
    </citation>
    <scope>NUCLEOTIDE SEQUENCE</scope>
    <source>
        <strain evidence="2">AVDCRST_MAG75</strain>
    </source>
</reference>
<gene>
    <name evidence="2" type="ORF">AVDCRST_MAG75-2023</name>
</gene>
<keyword evidence="1" id="KW-0472">Membrane</keyword>
<organism evidence="2">
    <name type="scientific">uncultured Propionibacteriaceae bacterium</name>
    <dbReference type="NCBI Taxonomy" id="257457"/>
    <lineage>
        <taxon>Bacteria</taxon>
        <taxon>Bacillati</taxon>
        <taxon>Actinomycetota</taxon>
        <taxon>Actinomycetes</taxon>
        <taxon>Propionibacteriales</taxon>
        <taxon>Propionibacteriaceae</taxon>
        <taxon>environmental samples</taxon>
    </lineage>
</organism>
<feature type="transmembrane region" description="Helical" evidence="1">
    <location>
        <begin position="146"/>
        <end position="169"/>
    </location>
</feature>
<feature type="transmembrane region" description="Helical" evidence="1">
    <location>
        <begin position="81"/>
        <end position="105"/>
    </location>
</feature>
<feature type="transmembrane region" description="Helical" evidence="1">
    <location>
        <begin position="12"/>
        <end position="30"/>
    </location>
</feature>
<keyword evidence="1" id="KW-0812">Transmembrane</keyword>
<protein>
    <recommendedName>
        <fullName evidence="3">DUF998 domain-containing protein</fullName>
    </recommendedName>
</protein>
<accession>A0A6J4NWN3</accession>
<evidence type="ECO:0008006" key="3">
    <source>
        <dbReference type="Google" id="ProtNLM"/>
    </source>
</evidence>
<sequence length="201" mass="20551">MTVLDHQTVTGAPLAPSLLLGLGGLTWVPARYGVMTTWEGTWLGLEYGGWNRLMLVPLLLLTAGAVAAARAASRRRTRVAWAVLATGFALAGTGVAIEFIVGGGLQGGPESIAVAGWTVYLLGQFVTAVAALVLAAALAREGPRGAAAAAVVAGIATLAWPAAAIRLSVELADQVLIGLAWVALGVLVRRALSRRRPTSPG</sequence>
<evidence type="ECO:0000313" key="2">
    <source>
        <dbReference type="EMBL" id="CAA9399374.1"/>
    </source>
</evidence>
<proteinExistence type="predicted"/>
<keyword evidence="1" id="KW-1133">Transmembrane helix</keyword>
<feature type="transmembrane region" description="Helical" evidence="1">
    <location>
        <begin position="175"/>
        <end position="192"/>
    </location>
</feature>
<name>A0A6J4NWN3_9ACTN</name>
<feature type="transmembrane region" description="Helical" evidence="1">
    <location>
        <begin position="117"/>
        <end position="139"/>
    </location>
</feature>
<evidence type="ECO:0000256" key="1">
    <source>
        <dbReference type="SAM" id="Phobius"/>
    </source>
</evidence>
<dbReference type="AlphaFoldDB" id="A0A6J4NWN3"/>